<organism evidence="2 3">
    <name type="scientific">Pseudoxanthomonas japonensis</name>
    <dbReference type="NCBI Taxonomy" id="69284"/>
    <lineage>
        <taxon>Bacteria</taxon>
        <taxon>Pseudomonadati</taxon>
        <taxon>Pseudomonadota</taxon>
        <taxon>Gammaproteobacteria</taxon>
        <taxon>Lysobacterales</taxon>
        <taxon>Lysobacteraceae</taxon>
        <taxon>Pseudoxanthomonas</taxon>
    </lineage>
</organism>
<evidence type="ECO:0000313" key="3">
    <source>
        <dbReference type="Proteomes" id="UP000781710"/>
    </source>
</evidence>
<dbReference type="RefSeq" id="WP_162338885.1">
    <property type="nucleotide sequence ID" value="NZ_JBHSRQ010000016.1"/>
</dbReference>
<dbReference type="Proteomes" id="UP000781710">
    <property type="component" value="Unassembled WGS sequence"/>
</dbReference>
<feature type="transmembrane region" description="Helical" evidence="1">
    <location>
        <begin position="103"/>
        <end position="122"/>
    </location>
</feature>
<evidence type="ECO:0008006" key="4">
    <source>
        <dbReference type="Google" id="ProtNLM"/>
    </source>
</evidence>
<dbReference type="EMBL" id="PDWW01000028">
    <property type="protein sequence ID" value="KAF1723431.1"/>
    <property type="molecule type" value="Genomic_DNA"/>
</dbReference>
<feature type="transmembrane region" description="Helical" evidence="1">
    <location>
        <begin position="134"/>
        <end position="151"/>
    </location>
</feature>
<feature type="transmembrane region" description="Helical" evidence="1">
    <location>
        <begin position="69"/>
        <end position="91"/>
    </location>
</feature>
<feature type="transmembrane region" description="Helical" evidence="1">
    <location>
        <begin position="235"/>
        <end position="261"/>
    </location>
</feature>
<sequence>MQSPRAPDRLLSRGATAWFATALLGQAAFIAFIAVFFGGAIASGNLAAVNAKPHITGYAPGDPLGNLQFLGHALLGGLVTLAGLWQLVPALRRRWPAVHRWNGRLFLTIALVVTLTGFSLVWLRGSRLGLGSDVSISLNGLLIVAFALLAWRSARRRDFASHRRHALRAWLLVNGVWFLRIGIMLAGLVLAPMGIAIDYQGAIFIGVSVASWLLPLLVLELYFRAERSRRAWRQVAMGGVLGVFALLTLAGSAAAAAFMWWPVL</sequence>
<comment type="caution">
    <text evidence="2">The sequence shown here is derived from an EMBL/GenBank/DDBJ whole genome shotgun (WGS) entry which is preliminary data.</text>
</comment>
<feature type="transmembrane region" description="Helical" evidence="1">
    <location>
        <begin position="201"/>
        <end position="223"/>
    </location>
</feature>
<protein>
    <recommendedName>
        <fullName evidence="4">DUF2306 domain-containing protein</fullName>
    </recommendedName>
</protein>
<name>A0ABQ6ZDQ0_9GAMM</name>
<reference evidence="2 3" key="1">
    <citation type="submission" date="2017-10" db="EMBL/GenBank/DDBJ databases">
        <title>Whole genome sequencing of members of genus Pseudoxanthomonas.</title>
        <authorList>
            <person name="Kumar S."/>
            <person name="Bansal K."/>
            <person name="Kaur A."/>
            <person name="Patil P."/>
            <person name="Sharma S."/>
            <person name="Patil P.B."/>
        </authorList>
    </citation>
    <scope>NUCLEOTIDE SEQUENCE [LARGE SCALE GENOMIC DNA]</scope>
    <source>
        <strain evidence="2 3">DSM 17109</strain>
    </source>
</reference>
<gene>
    <name evidence="2" type="ORF">CSC78_16110</name>
</gene>
<keyword evidence="1" id="KW-1133">Transmembrane helix</keyword>
<keyword evidence="1" id="KW-0472">Membrane</keyword>
<feature type="transmembrane region" description="Helical" evidence="1">
    <location>
        <begin position="171"/>
        <end position="195"/>
    </location>
</feature>
<proteinExistence type="predicted"/>
<feature type="transmembrane region" description="Helical" evidence="1">
    <location>
        <begin position="21"/>
        <end position="49"/>
    </location>
</feature>
<keyword evidence="1" id="KW-0812">Transmembrane</keyword>
<dbReference type="InterPro" id="IPR018750">
    <property type="entry name" value="DUF2306_membrane"/>
</dbReference>
<evidence type="ECO:0000256" key="1">
    <source>
        <dbReference type="SAM" id="Phobius"/>
    </source>
</evidence>
<keyword evidence="3" id="KW-1185">Reference proteome</keyword>
<dbReference type="Pfam" id="PF10067">
    <property type="entry name" value="DUF2306"/>
    <property type="match status" value="1"/>
</dbReference>
<evidence type="ECO:0000313" key="2">
    <source>
        <dbReference type="EMBL" id="KAF1723431.1"/>
    </source>
</evidence>
<accession>A0ABQ6ZDQ0</accession>